<accession>A0A8S5V393</accession>
<dbReference type="InterPro" id="IPR020046">
    <property type="entry name" value="5-3_exonucl_a-hlix_arch_N"/>
</dbReference>
<keyword evidence="2" id="KW-0378">Hydrolase</keyword>
<dbReference type="InterPro" id="IPR002421">
    <property type="entry name" value="5-3_exonuclease"/>
</dbReference>
<dbReference type="EMBL" id="BK016189">
    <property type="protein sequence ID" value="DAG01232.1"/>
    <property type="molecule type" value="Genomic_DNA"/>
</dbReference>
<dbReference type="PANTHER" id="PTHR42646:SF4">
    <property type="entry name" value="5'-3' EXONUCLEASE FAMILY PROTEIN"/>
    <property type="match status" value="1"/>
</dbReference>
<evidence type="ECO:0000313" key="4">
    <source>
        <dbReference type="EMBL" id="DAG01232.1"/>
    </source>
</evidence>
<dbReference type="InterPro" id="IPR029060">
    <property type="entry name" value="PIN-like_dom_sf"/>
</dbReference>
<dbReference type="SMART" id="SM00475">
    <property type="entry name" value="53EXOc"/>
    <property type="match status" value="1"/>
</dbReference>
<dbReference type="GO" id="GO:0008409">
    <property type="term" value="F:5'-3' exonuclease activity"/>
    <property type="evidence" value="ECO:0007669"/>
    <property type="project" value="InterPro"/>
</dbReference>
<sequence length="259" mass="29473">MSATKEYIGLIDGDLLAYKASSAVQKDIYWGDGLYTCHAYLDDAIDQFEEIMGGIKGALKTNHNVSLNDNVFVFSDPNDNFRKHLMPDYKSNRQDKRKPTCYNALVEWIKNNYESKSIESLEADDVIGINSTPNTTLIVSMDKDFKTLPTHFYRVNEDQIYWLDEDKANYWHMFQTLVGDTADGYKGCPGIGAVRAERILKGVPKEKLWETVVNTYKKAGLTEDDALLQARMAYILRQGDTKDTLWTPDKIVPIKTTDS</sequence>
<dbReference type="SUPFAM" id="SSF47807">
    <property type="entry name" value="5' to 3' exonuclease, C-terminal subdomain"/>
    <property type="match status" value="1"/>
</dbReference>
<name>A0A8S5V393_9CAUD</name>
<dbReference type="InterPro" id="IPR036279">
    <property type="entry name" value="5-3_exonuclease_C_sf"/>
</dbReference>
<keyword evidence="1" id="KW-0540">Nuclease</keyword>
<dbReference type="Gene3D" id="1.10.150.20">
    <property type="entry name" value="5' to 3' exonuclease, C-terminal subdomain"/>
    <property type="match status" value="1"/>
</dbReference>
<dbReference type="Pfam" id="PF02739">
    <property type="entry name" value="5_3_exonuc_N"/>
    <property type="match status" value="1"/>
</dbReference>
<dbReference type="GO" id="GO:0003677">
    <property type="term" value="F:DNA binding"/>
    <property type="evidence" value="ECO:0007669"/>
    <property type="project" value="InterPro"/>
</dbReference>
<dbReference type="GO" id="GO:0017108">
    <property type="term" value="F:5'-flap endonuclease activity"/>
    <property type="evidence" value="ECO:0007669"/>
    <property type="project" value="InterPro"/>
</dbReference>
<feature type="domain" description="5'-3' exonuclease" evidence="3">
    <location>
        <begin position="4"/>
        <end position="247"/>
    </location>
</feature>
<proteinExistence type="predicted"/>
<evidence type="ECO:0000256" key="2">
    <source>
        <dbReference type="ARBA" id="ARBA00022801"/>
    </source>
</evidence>
<dbReference type="PANTHER" id="PTHR42646">
    <property type="entry name" value="FLAP ENDONUCLEASE XNI"/>
    <property type="match status" value="1"/>
</dbReference>
<dbReference type="GO" id="GO:0033567">
    <property type="term" value="P:DNA replication, Okazaki fragment processing"/>
    <property type="evidence" value="ECO:0007669"/>
    <property type="project" value="InterPro"/>
</dbReference>
<dbReference type="InterPro" id="IPR038969">
    <property type="entry name" value="FEN"/>
</dbReference>
<dbReference type="SUPFAM" id="SSF88723">
    <property type="entry name" value="PIN domain-like"/>
    <property type="match status" value="1"/>
</dbReference>
<dbReference type="Gene3D" id="3.40.50.1010">
    <property type="entry name" value="5'-nuclease"/>
    <property type="match status" value="1"/>
</dbReference>
<protein>
    <submittedName>
        <fullName evidence="4">Exodeoxyribonuclease</fullName>
    </submittedName>
</protein>
<organism evidence="4">
    <name type="scientific">Caudovirales sp. ctVfb8</name>
    <dbReference type="NCBI Taxonomy" id="2825766"/>
    <lineage>
        <taxon>Viruses</taxon>
        <taxon>Duplodnaviria</taxon>
        <taxon>Heunggongvirae</taxon>
        <taxon>Uroviricota</taxon>
        <taxon>Caudoviricetes</taxon>
    </lineage>
</organism>
<evidence type="ECO:0000259" key="3">
    <source>
        <dbReference type="SMART" id="SM00475"/>
    </source>
</evidence>
<reference evidence="4" key="1">
    <citation type="journal article" date="2021" name="Proc. Natl. Acad. Sci. U.S.A.">
        <title>A Catalog of Tens of Thousands of Viruses from Human Metagenomes Reveals Hidden Associations with Chronic Diseases.</title>
        <authorList>
            <person name="Tisza M.J."/>
            <person name="Buck C.B."/>
        </authorList>
    </citation>
    <scope>NUCLEOTIDE SEQUENCE</scope>
    <source>
        <strain evidence="4">CtVfb8</strain>
    </source>
</reference>
<evidence type="ECO:0000256" key="1">
    <source>
        <dbReference type="ARBA" id="ARBA00022722"/>
    </source>
</evidence>